<dbReference type="PANTHER" id="PTHR43537">
    <property type="entry name" value="TRANSCRIPTIONAL REGULATOR, GNTR FAMILY"/>
    <property type="match status" value="1"/>
</dbReference>
<name>A0ABP6RDX4_9MICC</name>
<dbReference type="RefSeq" id="WP_344718287.1">
    <property type="nucleotide sequence ID" value="NZ_BAAAYG010000003.1"/>
</dbReference>
<gene>
    <name evidence="6" type="ORF">GCM10020260_07290</name>
</gene>
<dbReference type="Pfam" id="PF00392">
    <property type="entry name" value="GntR"/>
    <property type="match status" value="1"/>
</dbReference>
<dbReference type="SUPFAM" id="SSF48008">
    <property type="entry name" value="GntR ligand-binding domain-like"/>
    <property type="match status" value="1"/>
</dbReference>
<protein>
    <submittedName>
        <fullName evidence="6">FadR/GntR family transcriptional regulator</fullName>
    </submittedName>
</protein>
<evidence type="ECO:0000256" key="2">
    <source>
        <dbReference type="ARBA" id="ARBA00023125"/>
    </source>
</evidence>
<evidence type="ECO:0000313" key="6">
    <source>
        <dbReference type="EMBL" id="GAA3281594.1"/>
    </source>
</evidence>
<dbReference type="InterPro" id="IPR011711">
    <property type="entry name" value="GntR_C"/>
</dbReference>
<evidence type="ECO:0000256" key="4">
    <source>
        <dbReference type="SAM" id="MobiDB-lite"/>
    </source>
</evidence>
<dbReference type="Gene3D" id="1.10.10.10">
    <property type="entry name" value="Winged helix-like DNA-binding domain superfamily/Winged helix DNA-binding domain"/>
    <property type="match status" value="1"/>
</dbReference>
<accession>A0ABP6RDX4</accession>
<dbReference type="Gene3D" id="1.20.120.530">
    <property type="entry name" value="GntR ligand-binding domain-like"/>
    <property type="match status" value="1"/>
</dbReference>
<sequence>MPRYPQNPAEELHGRLSTIPASTPTAAVASRLLAYFTSGEQEPGTRLPAERQLAEMLGTGRSAVREALAALEILGIVEVRPGSGTYLQSHASELLPRTLNWGLMLGAQNVADLVELRSTLEAQAARHAAERRDDDAVDRLQRHVDTMTRHQDLGDRQQFIEADAHFHQELAACTGNAALSALLQSVRALLRIWVDRGVARPEDAERAITEHAAIIEAVRVGDPEAAAAAMGSHMGTAQDRVLTAVEDHSGADGAAAESTADGAEDAAD</sequence>
<organism evidence="6 7">
    <name type="scientific">Nesterenkonia halobia</name>
    <dbReference type="NCBI Taxonomy" id="37922"/>
    <lineage>
        <taxon>Bacteria</taxon>
        <taxon>Bacillati</taxon>
        <taxon>Actinomycetota</taxon>
        <taxon>Actinomycetes</taxon>
        <taxon>Micrococcales</taxon>
        <taxon>Micrococcaceae</taxon>
        <taxon>Nesterenkonia</taxon>
    </lineage>
</organism>
<dbReference type="EMBL" id="BAAAYG010000003">
    <property type="protein sequence ID" value="GAA3281594.1"/>
    <property type="molecule type" value="Genomic_DNA"/>
</dbReference>
<keyword evidence="7" id="KW-1185">Reference proteome</keyword>
<dbReference type="SUPFAM" id="SSF46785">
    <property type="entry name" value="Winged helix' DNA-binding domain"/>
    <property type="match status" value="1"/>
</dbReference>
<dbReference type="Proteomes" id="UP001501736">
    <property type="component" value="Unassembled WGS sequence"/>
</dbReference>
<dbReference type="Pfam" id="PF07729">
    <property type="entry name" value="FCD"/>
    <property type="match status" value="1"/>
</dbReference>
<dbReference type="InterPro" id="IPR000524">
    <property type="entry name" value="Tscrpt_reg_HTH_GntR"/>
</dbReference>
<dbReference type="PANTHER" id="PTHR43537:SF5">
    <property type="entry name" value="UXU OPERON TRANSCRIPTIONAL REGULATOR"/>
    <property type="match status" value="1"/>
</dbReference>
<dbReference type="InterPro" id="IPR008920">
    <property type="entry name" value="TF_FadR/GntR_C"/>
</dbReference>
<dbReference type="PROSITE" id="PS50949">
    <property type="entry name" value="HTH_GNTR"/>
    <property type="match status" value="1"/>
</dbReference>
<evidence type="ECO:0000256" key="1">
    <source>
        <dbReference type="ARBA" id="ARBA00023015"/>
    </source>
</evidence>
<keyword evidence="1" id="KW-0805">Transcription regulation</keyword>
<dbReference type="PRINTS" id="PR00035">
    <property type="entry name" value="HTHGNTR"/>
</dbReference>
<dbReference type="CDD" id="cd07377">
    <property type="entry name" value="WHTH_GntR"/>
    <property type="match status" value="1"/>
</dbReference>
<evidence type="ECO:0000313" key="7">
    <source>
        <dbReference type="Proteomes" id="UP001501736"/>
    </source>
</evidence>
<keyword evidence="2" id="KW-0238">DNA-binding</keyword>
<evidence type="ECO:0000259" key="5">
    <source>
        <dbReference type="PROSITE" id="PS50949"/>
    </source>
</evidence>
<proteinExistence type="predicted"/>
<feature type="domain" description="HTH gntR-type" evidence="5">
    <location>
        <begin position="22"/>
        <end position="90"/>
    </location>
</feature>
<feature type="region of interest" description="Disordered" evidence="4">
    <location>
        <begin position="245"/>
        <end position="268"/>
    </location>
</feature>
<keyword evidence="3" id="KW-0804">Transcription</keyword>
<comment type="caution">
    <text evidence="6">The sequence shown here is derived from an EMBL/GenBank/DDBJ whole genome shotgun (WGS) entry which is preliminary data.</text>
</comment>
<dbReference type="InterPro" id="IPR036390">
    <property type="entry name" value="WH_DNA-bd_sf"/>
</dbReference>
<dbReference type="InterPro" id="IPR036388">
    <property type="entry name" value="WH-like_DNA-bd_sf"/>
</dbReference>
<dbReference type="SMART" id="SM00895">
    <property type="entry name" value="FCD"/>
    <property type="match status" value="1"/>
</dbReference>
<evidence type="ECO:0000256" key="3">
    <source>
        <dbReference type="ARBA" id="ARBA00023163"/>
    </source>
</evidence>
<dbReference type="SMART" id="SM00345">
    <property type="entry name" value="HTH_GNTR"/>
    <property type="match status" value="1"/>
</dbReference>
<reference evidence="7" key="1">
    <citation type="journal article" date="2019" name="Int. J. Syst. Evol. Microbiol.">
        <title>The Global Catalogue of Microorganisms (GCM) 10K type strain sequencing project: providing services to taxonomists for standard genome sequencing and annotation.</title>
        <authorList>
            <consortium name="The Broad Institute Genomics Platform"/>
            <consortium name="The Broad Institute Genome Sequencing Center for Infectious Disease"/>
            <person name="Wu L."/>
            <person name="Ma J."/>
        </authorList>
    </citation>
    <scope>NUCLEOTIDE SEQUENCE [LARGE SCALE GENOMIC DNA]</scope>
    <source>
        <strain evidence="7">JCM 11483</strain>
    </source>
</reference>